<feature type="transmembrane region" description="Helical" evidence="6">
    <location>
        <begin position="147"/>
        <end position="169"/>
    </location>
</feature>
<keyword evidence="4 6" id="KW-1133">Transmembrane helix</keyword>
<evidence type="ECO:0000259" key="7">
    <source>
        <dbReference type="Pfam" id="PF00892"/>
    </source>
</evidence>
<comment type="caution">
    <text evidence="8">The sequence shown here is derived from an EMBL/GenBank/DDBJ whole genome shotgun (WGS) entry which is preliminary data.</text>
</comment>
<feature type="domain" description="EamA" evidence="7">
    <location>
        <begin position="116"/>
        <end position="247"/>
    </location>
</feature>
<organism evidence="8 9">
    <name type="scientific">Hydrogenophaga electricum</name>
    <dbReference type="NCBI Taxonomy" id="1230953"/>
    <lineage>
        <taxon>Bacteria</taxon>
        <taxon>Pseudomonadati</taxon>
        <taxon>Pseudomonadota</taxon>
        <taxon>Betaproteobacteria</taxon>
        <taxon>Burkholderiales</taxon>
        <taxon>Comamonadaceae</taxon>
        <taxon>Hydrogenophaga</taxon>
    </lineage>
</organism>
<comment type="subcellular location">
    <subcellularLocation>
        <location evidence="1">Membrane</location>
        <topology evidence="1">Multi-pass membrane protein</topology>
    </subcellularLocation>
</comment>
<feature type="transmembrane region" description="Helical" evidence="6">
    <location>
        <begin position="230"/>
        <end position="247"/>
    </location>
</feature>
<name>A0ABQ6BZ19_9BURK</name>
<evidence type="ECO:0000256" key="4">
    <source>
        <dbReference type="ARBA" id="ARBA00022989"/>
    </source>
</evidence>
<evidence type="ECO:0000313" key="8">
    <source>
        <dbReference type="EMBL" id="GLS13134.1"/>
    </source>
</evidence>
<evidence type="ECO:0000256" key="2">
    <source>
        <dbReference type="ARBA" id="ARBA00007362"/>
    </source>
</evidence>
<dbReference type="PANTHER" id="PTHR32322">
    <property type="entry name" value="INNER MEMBRANE TRANSPORTER"/>
    <property type="match status" value="1"/>
</dbReference>
<dbReference type="Proteomes" id="UP001156903">
    <property type="component" value="Unassembled WGS sequence"/>
</dbReference>
<feature type="transmembrane region" description="Helical" evidence="6">
    <location>
        <begin position="175"/>
        <end position="193"/>
    </location>
</feature>
<dbReference type="Pfam" id="PF00892">
    <property type="entry name" value="EamA"/>
    <property type="match status" value="2"/>
</dbReference>
<feature type="domain" description="EamA" evidence="7">
    <location>
        <begin position="2"/>
        <end position="105"/>
    </location>
</feature>
<dbReference type="PANTHER" id="PTHR32322:SF2">
    <property type="entry name" value="EAMA DOMAIN-CONTAINING PROTEIN"/>
    <property type="match status" value="1"/>
</dbReference>
<dbReference type="SUPFAM" id="SSF103481">
    <property type="entry name" value="Multidrug resistance efflux transporter EmrE"/>
    <property type="match status" value="2"/>
</dbReference>
<dbReference type="InterPro" id="IPR037185">
    <property type="entry name" value="EmrE-like"/>
</dbReference>
<dbReference type="InterPro" id="IPR050638">
    <property type="entry name" value="AA-Vitamin_Transporters"/>
</dbReference>
<dbReference type="InterPro" id="IPR000620">
    <property type="entry name" value="EamA_dom"/>
</dbReference>
<keyword evidence="5 6" id="KW-0472">Membrane</keyword>
<evidence type="ECO:0000256" key="3">
    <source>
        <dbReference type="ARBA" id="ARBA00022692"/>
    </source>
</evidence>
<keyword evidence="9" id="KW-1185">Reference proteome</keyword>
<comment type="similarity">
    <text evidence="2">Belongs to the EamA transporter family.</text>
</comment>
<gene>
    <name evidence="8" type="ORF">GCM10007935_05630</name>
</gene>
<feature type="transmembrane region" description="Helical" evidence="6">
    <location>
        <begin position="205"/>
        <end position="224"/>
    </location>
</feature>
<accession>A0ABQ6BZ19</accession>
<feature type="transmembrane region" description="Helical" evidence="6">
    <location>
        <begin position="46"/>
        <end position="74"/>
    </location>
</feature>
<dbReference type="Gene3D" id="1.10.3730.20">
    <property type="match status" value="1"/>
</dbReference>
<protein>
    <submittedName>
        <fullName evidence="8">Membrane protein</fullName>
    </submittedName>
</protein>
<dbReference type="EMBL" id="BSPB01000003">
    <property type="protein sequence ID" value="GLS13134.1"/>
    <property type="molecule type" value="Genomic_DNA"/>
</dbReference>
<evidence type="ECO:0000313" key="9">
    <source>
        <dbReference type="Proteomes" id="UP001156903"/>
    </source>
</evidence>
<feature type="transmembrane region" description="Helical" evidence="6">
    <location>
        <begin position="114"/>
        <end position="135"/>
    </location>
</feature>
<evidence type="ECO:0000256" key="1">
    <source>
        <dbReference type="ARBA" id="ARBA00004141"/>
    </source>
</evidence>
<reference evidence="9" key="1">
    <citation type="journal article" date="2019" name="Int. J. Syst. Evol. Microbiol.">
        <title>The Global Catalogue of Microorganisms (GCM) 10K type strain sequencing project: providing services to taxonomists for standard genome sequencing and annotation.</title>
        <authorList>
            <consortium name="The Broad Institute Genomics Platform"/>
            <consortium name="The Broad Institute Genome Sequencing Center for Infectious Disease"/>
            <person name="Wu L."/>
            <person name="Ma J."/>
        </authorList>
    </citation>
    <scope>NUCLEOTIDE SEQUENCE [LARGE SCALE GENOMIC DNA]</scope>
    <source>
        <strain evidence="9">NBRC 109341</strain>
    </source>
</reference>
<evidence type="ECO:0000256" key="6">
    <source>
        <dbReference type="SAM" id="Phobius"/>
    </source>
</evidence>
<feature type="transmembrane region" description="Helical" evidence="6">
    <location>
        <begin position="86"/>
        <end position="108"/>
    </location>
</feature>
<keyword evidence="3 6" id="KW-0812">Transmembrane</keyword>
<evidence type="ECO:0000256" key="5">
    <source>
        <dbReference type="ARBA" id="ARBA00023136"/>
    </source>
</evidence>
<proteinExistence type="inferred from homology"/>
<sequence length="257" mass="27424">MITCGRAAFATFALAIFAFAQKRPLVHQLTWRKVRIFVFTGLLLTSHWVTFFIAVKVGGVAVATLGFASFPAFIAMLDALVFRERIGVSEALLLVLVTAGLILVVPSFDFGDNGTIGLVWGLVSGLSFAMLAMTNRRAGAGLDPIQVAFWQNIVVAAVLLPFAIGGVPALGTTDWVHLTLLGIVCTGLSHYLFVKSLGGLSARSVGMIIALEPVYAIACAWWLFSEQPSVRMLLGAALIIFAIALSTRSKAPEMQPA</sequence>